<dbReference type="RefSeq" id="XP_067919961.1">
    <property type="nucleotide sequence ID" value="XM_068068068.1"/>
</dbReference>
<feature type="region of interest" description="Disordered" evidence="1">
    <location>
        <begin position="388"/>
        <end position="414"/>
    </location>
</feature>
<dbReference type="InterPro" id="IPR050899">
    <property type="entry name" value="DDRGK_domain-containing"/>
</dbReference>
<feature type="compositionally biased region" description="Basic and acidic residues" evidence="1">
    <location>
        <begin position="127"/>
        <end position="150"/>
    </location>
</feature>
<feature type="region of interest" description="Disordered" evidence="1">
    <location>
        <begin position="947"/>
        <end position="1032"/>
    </location>
</feature>
<keyword evidence="3" id="KW-1185">Reference proteome</keyword>
<feature type="compositionally biased region" description="Basic and acidic residues" evidence="1">
    <location>
        <begin position="245"/>
        <end position="254"/>
    </location>
</feature>
<gene>
    <name evidence="2" type="ORF">CSUI_007926</name>
</gene>
<dbReference type="GO" id="GO:0044389">
    <property type="term" value="F:ubiquitin-like protein ligase binding"/>
    <property type="evidence" value="ECO:0007669"/>
    <property type="project" value="TreeGrafter"/>
</dbReference>
<dbReference type="PANTHER" id="PTHR48176">
    <property type="entry name" value="DDRGK DOMAIN-CONTAINING PROTEIN 1"/>
    <property type="match status" value="1"/>
</dbReference>
<feature type="region of interest" description="Disordered" evidence="1">
    <location>
        <begin position="107"/>
        <end position="211"/>
    </location>
</feature>
<evidence type="ECO:0000256" key="1">
    <source>
        <dbReference type="SAM" id="MobiDB-lite"/>
    </source>
</evidence>
<name>A0A2C6KPC8_9APIC</name>
<feature type="compositionally biased region" description="Low complexity" evidence="1">
    <location>
        <begin position="184"/>
        <end position="206"/>
    </location>
</feature>
<feature type="compositionally biased region" description="Basic and acidic residues" evidence="1">
    <location>
        <begin position="832"/>
        <end position="845"/>
    </location>
</feature>
<proteinExistence type="predicted"/>
<feature type="compositionally biased region" description="Polar residues" evidence="1">
    <location>
        <begin position="389"/>
        <end position="405"/>
    </location>
</feature>
<sequence length="1053" mass="119425">MRVYPYLPPKLHDERQTKHPSSSSSSLSQSKRKAIKIPLLNLSNVRHLCTTTSDEAEEEEGSEEREEEEEERDKENSCSSASSFSGGVPLGTGERAYSLSICSLSRHPKKWADGPSSSPPFVYCVDDEVRNPRERRVGDANCRKIEKKEEEEREEEEDLSLRSSSLDKISTEREDTPHVFPRHLSSSLLLSAVPPSSSSSSSQPHSDSVRLASSQLKNDLLFYRKNISHSSSLPLPSLSSSSPSNDRDFRRSNGEKSTSSTSYRVVRQPYLLPENDKHPVSQKNGLGLSASSLSSQARRLRAKEKEGESFWRERGRRAREIEGDRYHNGRMKKNVSFSSVYTPEKNTCEENQVDVSMDTLAVTRPSPPPRTPSSCRHTYQKSFEKFLHESSSQVKTSLPSRQAQGAASRPISSSSFSPYVWMKSGAFCRGVDEGEDGGGLRDQETQGMRGRRPLRYEEGEGRRRVQSLSSIGDSQQSPYLMIGRSFVSLSHYRTQDDASFNEEEEGERRRRRGGGGMSIACYSSKMQVFFPLPSSLGMKYTMGADQAGRWRRFRRGGREEDQEKGRTGRGDGDDEEAYYVSTHAVLPHRRRGYSSPPSSLCLREGRGKKPVRYMLPCREVHVLRDGKRRRQEKEERREKDREMKMKEDEGERQSTVVSLAEEETEWREEEGEQQDSWRRETDWQEEGEEGEKINKEEENEEGEVDEDRRDVKDRRLFLSQSHHTRLLPDKRGNTESPHSTLSYHPYDPSSSSPPSPSLSHSLLIPGFVFESRGGRQRGQLASVQGKTKKKGEDELGGVYCEEEKRPIKRPSRYPPLSSSSSDAFSSSLLGRGGREEREKEKRKGEEEQDWVDRWIGPSQGGRRKVRDDQGVRYHVLASFFPSLEQTERRKFGRHPLSFSSSLNESRRREEGRGRDVASHDNRDGGIDSTMMMMIRTKTMKNNNRLSFVPALRGGGNAEGVEQKHPPNCMIDRSEAERSSSGRRCLSSREEQRTDKEREEGGGYDQERCGGLALPSTLSFPSSSPLPESTNRPYFFSSRQLTYTPSSSSSSASF</sequence>
<feature type="compositionally biased region" description="Basic and acidic residues" evidence="1">
    <location>
        <begin position="556"/>
        <end position="571"/>
    </location>
</feature>
<feature type="region of interest" description="Disordered" evidence="1">
    <location>
        <begin position="626"/>
        <end position="866"/>
    </location>
</feature>
<organism evidence="2 3">
    <name type="scientific">Cystoisospora suis</name>
    <dbReference type="NCBI Taxonomy" id="483139"/>
    <lineage>
        <taxon>Eukaryota</taxon>
        <taxon>Sar</taxon>
        <taxon>Alveolata</taxon>
        <taxon>Apicomplexa</taxon>
        <taxon>Conoidasida</taxon>
        <taxon>Coccidia</taxon>
        <taxon>Eucoccidiorida</taxon>
        <taxon>Eimeriorina</taxon>
        <taxon>Sarcocystidae</taxon>
        <taxon>Cystoisospora</taxon>
    </lineage>
</organism>
<feature type="compositionally biased region" description="Low complexity" evidence="1">
    <location>
        <begin position="230"/>
        <end position="244"/>
    </location>
</feature>
<feature type="region of interest" description="Disordered" evidence="1">
    <location>
        <begin position="47"/>
        <end position="91"/>
    </location>
</feature>
<feature type="compositionally biased region" description="Basic and acidic residues" evidence="1">
    <location>
        <begin position="706"/>
        <end position="716"/>
    </location>
</feature>
<feature type="region of interest" description="Disordered" evidence="1">
    <location>
        <begin position="230"/>
        <end position="301"/>
    </location>
</feature>
<reference evidence="2 3" key="1">
    <citation type="journal article" date="2017" name="Int. J. Parasitol.">
        <title>The genome of the protozoan parasite Cystoisospora suis and a reverse vaccinology approach to identify vaccine candidates.</title>
        <authorList>
            <person name="Palmieri N."/>
            <person name="Shrestha A."/>
            <person name="Ruttkowski B."/>
            <person name="Beck T."/>
            <person name="Vogl C."/>
            <person name="Tomley F."/>
            <person name="Blake D.P."/>
            <person name="Joachim A."/>
        </authorList>
    </citation>
    <scope>NUCLEOTIDE SEQUENCE [LARGE SCALE GENOMIC DNA]</scope>
    <source>
        <strain evidence="2 3">Wien I</strain>
    </source>
</reference>
<dbReference type="Proteomes" id="UP000221165">
    <property type="component" value="Unassembled WGS sequence"/>
</dbReference>
<feature type="compositionally biased region" description="Low complexity" evidence="1">
    <location>
        <begin position="814"/>
        <end position="829"/>
    </location>
</feature>
<feature type="compositionally biased region" description="Acidic residues" evidence="1">
    <location>
        <begin position="54"/>
        <end position="72"/>
    </location>
</feature>
<comment type="caution">
    <text evidence="2">The sequence shown here is derived from an EMBL/GenBank/DDBJ whole genome shotgun (WGS) entry which is preliminary data.</text>
</comment>
<dbReference type="VEuPathDB" id="ToxoDB:CSUI_007926"/>
<feature type="compositionally biased region" description="Basic and acidic residues" evidence="1">
    <location>
        <begin position="986"/>
        <end position="1007"/>
    </location>
</feature>
<feature type="compositionally biased region" description="Basic and acidic residues" evidence="1">
    <location>
        <begin position="904"/>
        <end position="925"/>
    </location>
</feature>
<evidence type="ECO:0000313" key="2">
    <source>
        <dbReference type="EMBL" id="PHJ18253.1"/>
    </source>
</evidence>
<feature type="region of interest" description="Disordered" evidence="1">
    <location>
        <begin position="494"/>
        <end position="515"/>
    </location>
</feature>
<feature type="region of interest" description="Disordered" evidence="1">
    <location>
        <begin position="551"/>
        <end position="576"/>
    </location>
</feature>
<dbReference type="GeneID" id="94431279"/>
<feature type="compositionally biased region" description="Low complexity" evidence="1">
    <location>
        <begin position="741"/>
        <end position="750"/>
    </location>
</feature>
<dbReference type="EMBL" id="MIGC01004297">
    <property type="protein sequence ID" value="PHJ18253.1"/>
    <property type="molecule type" value="Genomic_DNA"/>
</dbReference>
<feature type="region of interest" description="Disordered" evidence="1">
    <location>
        <begin position="1"/>
        <end position="31"/>
    </location>
</feature>
<dbReference type="AlphaFoldDB" id="A0A2C6KPC8"/>
<protein>
    <submittedName>
        <fullName evidence="2">Uncharacterized protein</fullName>
    </submittedName>
</protein>
<feature type="compositionally biased region" description="Low complexity" evidence="1">
    <location>
        <begin position="1011"/>
        <end position="1028"/>
    </location>
</feature>
<feature type="region of interest" description="Disordered" evidence="1">
    <location>
        <begin position="894"/>
        <end position="929"/>
    </location>
</feature>
<feature type="non-terminal residue" evidence="2">
    <location>
        <position position="1053"/>
    </location>
</feature>
<feature type="compositionally biased region" description="Acidic residues" evidence="1">
    <location>
        <begin position="660"/>
        <end position="673"/>
    </location>
</feature>
<accession>A0A2C6KPC8</accession>
<feature type="compositionally biased region" description="Low complexity" evidence="1">
    <location>
        <begin position="288"/>
        <end position="297"/>
    </location>
</feature>
<dbReference type="PANTHER" id="PTHR48176:SF1">
    <property type="entry name" value="DDRGK DOMAIN-CONTAINING PROTEIN 1"/>
    <property type="match status" value="1"/>
</dbReference>
<feature type="compositionally biased region" description="Basic and acidic residues" evidence="1">
    <location>
        <begin position="626"/>
        <end position="652"/>
    </location>
</feature>
<evidence type="ECO:0000313" key="3">
    <source>
        <dbReference type="Proteomes" id="UP000221165"/>
    </source>
</evidence>